<evidence type="ECO:0000313" key="8">
    <source>
        <dbReference type="Proteomes" id="UP000054047"/>
    </source>
</evidence>
<dbReference type="GO" id="GO:0000428">
    <property type="term" value="C:DNA-directed RNA polymerase complex"/>
    <property type="evidence" value="ECO:0007669"/>
    <property type="project" value="UniProtKB-KW"/>
</dbReference>
<proteinExistence type="predicted"/>
<sequence length="77" mass="8494">MRTTDVRKLRSEAWGFSNPVHSHDGAPCGLLNNVTASCSLGPHYSDIRELPAQLADLGMLSHKSVVIAFDEEEYFCT</sequence>
<gene>
    <name evidence="7" type="ORF">ANCDUO_01700</name>
</gene>
<dbReference type="Pfam" id="PF04565">
    <property type="entry name" value="RNA_pol_Rpb2_3"/>
    <property type="match status" value="1"/>
</dbReference>
<keyword evidence="5" id="KW-0804">Transcription</keyword>
<evidence type="ECO:0000259" key="6">
    <source>
        <dbReference type="Pfam" id="PF04565"/>
    </source>
</evidence>
<accession>A0A0C2DYA1</accession>
<evidence type="ECO:0000256" key="4">
    <source>
        <dbReference type="ARBA" id="ARBA00022695"/>
    </source>
</evidence>
<protein>
    <recommendedName>
        <fullName evidence="1">DNA-directed RNA polymerase</fullName>
        <ecNumber evidence="1">2.7.7.6</ecNumber>
    </recommendedName>
</protein>
<feature type="domain" description="RNA polymerase Rpb2" evidence="6">
    <location>
        <begin position="1"/>
        <end position="39"/>
    </location>
</feature>
<evidence type="ECO:0000256" key="5">
    <source>
        <dbReference type="ARBA" id="ARBA00023163"/>
    </source>
</evidence>
<keyword evidence="2" id="KW-0240">DNA-directed RNA polymerase</keyword>
<dbReference type="InterPro" id="IPR007645">
    <property type="entry name" value="RNA_pol_Rpb2_3"/>
</dbReference>
<name>A0A0C2DYA1_9BILA</name>
<dbReference type="EC" id="2.7.7.6" evidence="1"/>
<dbReference type="GO" id="GO:0003899">
    <property type="term" value="F:DNA-directed RNA polymerase activity"/>
    <property type="evidence" value="ECO:0007669"/>
    <property type="project" value="UniProtKB-EC"/>
</dbReference>
<evidence type="ECO:0000256" key="2">
    <source>
        <dbReference type="ARBA" id="ARBA00022478"/>
    </source>
</evidence>
<reference evidence="7 8" key="1">
    <citation type="submission" date="2013-12" db="EMBL/GenBank/DDBJ databases">
        <title>Draft genome of the parsitic nematode Ancylostoma duodenale.</title>
        <authorList>
            <person name="Mitreva M."/>
        </authorList>
    </citation>
    <scope>NUCLEOTIDE SEQUENCE [LARGE SCALE GENOMIC DNA]</scope>
    <source>
        <strain evidence="7 8">Zhejiang</strain>
    </source>
</reference>
<dbReference type="OrthoDB" id="10248617at2759"/>
<dbReference type="GO" id="GO:0003677">
    <property type="term" value="F:DNA binding"/>
    <property type="evidence" value="ECO:0007669"/>
    <property type="project" value="InterPro"/>
</dbReference>
<keyword evidence="8" id="KW-1185">Reference proteome</keyword>
<dbReference type="SUPFAM" id="SSF64484">
    <property type="entry name" value="beta and beta-prime subunits of DNA dependent RNA-polymerase"/>
    <property type="match status" value="1"/>
</dbReference>
<dbReference type="GO" id="GO:0006351">
    <property type="term" value="P:DNA-templated transcription"/>
    <property type="evidence" value="ECO:0007669"/>
    <property type="project" value="InterPro"/>
</dbReference>
<evidence type="ECO:0000256" key="3">
    <source>
        <dbReference type="ARBA" id="ARBA00022679"/>
    </source>
</evidence>
<keyword evidence="3" id="KW-0808">Transferase</keyword>
<dbReference type="Proteomes" id="UP000054047">
    <property type="component" value="Unassembled WGS sequence"/>
</dbReference>
<dbReference type="AlphaFoldDB" id="A0A0C2DYA1"/>
<evidence type="ECO:0000313" key="7">
    <source>
        <dbReference type="EMBL" id="KIH67967.1"/>
    </source>
</evidence>
<evidence type="ECO:0000256" key="1">
    <source>
        <dbReference type="ARBA" id="ARBA00012418"/>
    </source>
</evidence>
<dbReference type="Gene3D" id="3.90.1100.10">
    <property type="match status" value="1"/>
</dbReference>
<keyword evidence="4" id="KW-0548">Nucleotidyltransferase</keyword>
<organism evidence="7 8">
    <name type="scientific">Ancylostoma duodenale</name>
    <dbReference type="NCBI Taxonomy" id="51022"/>
    <lineage>
        <taxon>Eukaryota</taxon>
        <taxon>Metazoa</taxon>
        <taxon>Ecdysozoa</taxon>
        <taxon>Nematoda</taxon>
        <taxon>Chromadorea</taxon>
        <taxon>Rhabditida</taxon>
        <taxon>Rhabditina</taxon>
        <taxon>Rhabditomorpha</taxon>
        <taxon>Strongyloidea</taxon>
        <taxon>Ancylostomatidae</taxon>
        <taxon>Ancylostomatinae</taxon>
        <taxon>Ancylostoma</taxon>
    </lineage>
</organism>
<dbReference type="EMBL" id="KN726508">
    <property type="protein sequence ID" value="KIH67967.1"/>
    <property type="molecule type" value="Genomic_DNA"/>
</dbReference>